<keyword evidence="2" id="KW-1185">Reference proteome</keyword>
<sequence>MRFSPALAPGFFMAADKAHRAATFFQTKKSPQCGRALKDSSESRVTSVRN</sequence>
<reference evidence="1 2" key="2">
    <citation type="journal article" date="2017" name="Int. J. Syst. Evol. Microbiol.">
        <title>Pseudomonas furukawaii sp. nov., a polychlorinated biphenyl-degrading bacterium isolated from biphenyl-contaminated soil in Japan.</title>
        <authorList>
            <person name="Kimura N."/>
            <person name="Watanabe T."/>
            <person name="Suenaga H."/>
            <person name="Fujihara H."/>
            <person name="Futagami T."/>
            <person name="Goto M."/>
            <person name="Hanada S."/>
            <person name="Hirose J."/>
        </authorList>
    </citation>
    <scope>NUCLEOTIDE SEQUENCE [LARGE SCALE GENOMIC DNA]</scope>
    <source>
        <strain evidence="2">DSM 10086 / NBRC 110670 / KF707</strain>
    </source>
</reference>
<reference evidence="2" key="1">
    <citation type="submission" date="2015-05" db="EMBL/GenBank/DDBJ databases">
        <title>Draft genome sequencing of a biphenyl-degrading bacterium, Pseudomonas balearica KF707 (=NBRC110670).</title>
        <authorList>
            <person name="Kimura N."/>
            <person name="Hirose J."/>
            <person name="Watanabe T."/>
            <person name="Suenaga H."/>
            <person name="Fujihara H."/>
            <person name="Noguchi M."/>
            <person name="Hashimoto M."/>
            <person name="Shimodaira J."/>
            <person name="Tsuchikane K."/>
            <person name="Hosoyama A."/>
            <person name="Yamazoe A."/>
            <person name="Fujita N."/>
            <person name="Furukawa K."/>
        </authorList>
    </citation>
    <scope>NUCLEOTIDE SEQUENCE [LARGE SCALE GENOMIC DNA]</scope>
    <source>
        <strain evidence="2">DSM 10086 / NBRC 110670 / KF707</strain>
    </source>
</reference>
<evidence type="ECO:0000313" key="2">
    <source>
        <dbReference type="Proteomes" id="UP000218554"/>
    </source>
</evidence>
<gene>
    <name evidence="1" type="ORF">KF707C_36440</name>
</gene>
<dbReference type="Proteomes" id="UP000218554">
    <property type="component" value="Chromosome"/>
</dbReference>
<protein>
    <submittedName>
        <fullName evidence="1">Uncharacterized protein</fullName>
    </submittedName>
</protein>
<name>A0AAD1C220_METFU</name>
<dbReference type="AlphaFoldDB" id="A0AAD1C220"/>
<proteinExistence type="predicted"/>
<evidence type="ECO:0000313" key="1">
    <source>
        <dbReference type="EMBL" id="BAU75332.1"/>
    </source>
</evidence>
<dbReference type="EMBL" id="AP014862">
    <property type="protein sequence ID" value="BAU75332.1"/>
    <property type="molecule type" value="Genomic_DNA"/>
</dbReference>
<organism evidence="1 2">
    <name type="scientific">Metapseudomonas furukawaii</name>
    <name type="common">Pseudomonas furukawaii</name>
    <dbReference type="NCBI Taxonomy" id="1149133"/>
    <lineage>
        <taxon>Bacteria</taxon>
        <taxon>Pseudomonadati</taxon>
        <taxon>Pseudomonadota</taxon>
        <taxon>Gammaproteobacteria</taxon>
        <taxon>Pseudomonadales</taxon>
        <taxon>Pseudomonadaceae</taxon>
        <taxon>Metapseudomonas</taxon>
    </lineage>
</organism>
<accession>A0AAD1C220</accession>
<dbReference type="KEGG" id="pfuw:KF707C_36440"/>